<dbReference type="RefSeq" id="XP_045965197.1">
    <property type="nucleotide sequence ID" value="XM_046101627.1"/>
</dbReference>
<dbReference type="GO" id="GO:0005634">
    <property type="term" value="C:nucleus"/>
    <property type="evidence" value="ECO:0007669"/>
    <property type="project" value="UniProtKB-SubCell"/>
</dbReference>
<evidence type="ECO:0000256" key="4">
    <source>
        <dbReference type="ARBA" id="ARBA00022801"/>
    </source>
</evidence>
<feature type="short sequence motif" description="Q motif" evidence="9">
    <location>
        <begin position="127"/>
        <end position="155"/>
    </location>
</feature>
<organism evidence="14 15">
    <name type="scientific">Truncatella angustata</name>
    <dbReference type="NCBI Taxonomy" id="152316"/>
    <lineage>
        <taxon>Eukaryota</taxon>
        <taxon>Fungi</taxon>
        <taxon>Dikarya</taxon>
        <taxon>Ascomycota</taxon>
        <taxon>Pezizomycotina</taxon>
        <taxon>Sordariomycetes</taxon>
        <taxon>Xylariomycetidae</taxon>
        <taxon>Amphisphaeriales</taxon>
        <taxon>Sporocadaceae</taxon>
        <taxon>Truncatella</taxon>
    </lineage>
</organism>
<evidence type="ECO:0000313" key="14">
    <source>
        <dbReference type="EMBL" id="KAH6661066.1"/>
    </source>
</evidence>
<dbReference type="FunFam" id="3.40.50.300:FF:000079">
    <property type="entry name" value="probable ATP-dependent RNA helicase DDX17"/>
    <property type="match status" value="1"/>
</dbReference>
<dbReference type="EC" id="3.6.4.13" evidence="2"/>
<dbReference type="SMART" id="SM00490">
    <property type="entry name" value="HELICc"/>
    <property type="match status" value="1"/>
</dbReference>
<name>A0A9P9A2T2_9PEZI</name>
<keyword evidence="15" id="KW-1185">Reference proteome</keyword>
<dbReference type="Pfam" id="PF00271">
    <property type="entry name" value="Helicase_C"/>
    <property type="match status" value="1"/>
</dbReference>
<dbReference type="CDD" id="cd17966">
    <property type="entry name" value="DEADc_DDX5_DDX17"/>
    <property type="match status" value="1"/>
</dbReference>
<dbReference type="PROSITE" id="PS00039">
    <property type="entry name" value="DEAD_ATP_HELICASE"/>
    <property type="match status" value="1"/>
</dbReference>
<dbReference type="InterPro" id="IPR027417">
    <property type="entry name" value="P-loop_NTPase"/>
</dbReference>
<keyword evidence="7" id="KW-0539">Nucleus</keyword>
<dbReference type="SMART" id="SM00487">
    <property type="entry name" value="DEXDc"/>
    <property type="match status" value="1"/>
</dbReference>
<dbReference type="GO" id="GO:0005524">
    <property type="term" value="F:ATP binding"/>
    <property type="evidence" value="ECO:0007669"/>
    <property type="project" value="UniProtKB-KW"/>
</dbReference>
<dbReference type="PROSITE" id="PS51194">
    <property type="entry name" value="HELICASE_CTER"/>
    <property type="match status" value="1"/>
</dbReference>
<comment type="caution">
    <text evidence="14">The sequence shown here is derived from an EMBL/GenBank/DDBJ whole genome shotgun (WGS) entry which is preliminary data.</text>
</comment>
<sequence>MSYGGGYGGGRGGGGGGGYGGGGGGGYDKYGSGGGGGGGRDFGNGGGYGGSNGYSNGHGGGGGGDRMSNLGAGLQKQNWDLSAMPKFEKSFYKEDDAVAARSSQEVDRFRRDHQMTVHGSDIPKPVETFDEAGFPRYVMDEVKAQGFPAPTAIQSQGWPMALTGRDVVGIAETGSGKTLTYCLPAIVHINAQPLLAPGDGPIVLVLAPTRELAVQIQQEITKFGRSSRIRNTCVYGGVPRGPQIRDLSKGVEVCIATPGRLIDMVESGKTNLRRVTYLVLDEADRMLDMGFEPQIRKIISQIRPDRQTLMWSATWPKEVRAMASDFLNDFIQVNIGSLDLSANHRITQIVEVVSESEKRDKMIKHLEKIMDDKANKCLIFVGTKRVADEITRFLRQDGWPALSIHGDKQQNERDWVLDQFKNGKSPIMVATDVASRGIDVRNITHVFNYDYPNNSEDYIHRIGRTGRAGQTGTAITLFTTDSKPIMCYFLIWPYINNILQTPSRLVISLMSCKKPSSRLILDFKRWSDTVEVAAVDTAVGAVAVVVVVVTEVSPCVPTRQCELFD</sequence>
<keyword evidence="5 10" id="KW-0347">Helicase</keyword>
<evidence type="ECO:0000259" key="13">
    <source>
        <dbReference type="PROSITE" id="PS51195"/>
    </source>
</evidence>
<dbReference type="OrthoDB" id="196131at2759"/>
<dbReference type="GO" id="GO:0003724">
    <property type="term" value="F:RNA helicase activity"/>
    <property type="evidence" value="ECO:0007669"/>
    <property type="project" value="UniProtKB-EC"/>
</dbReference>
<dbReference type="AlphaFoldDB" id="A0A9P9A2T2"/>
<accession>A0A9P9A2T2</accession>
<evidence type="ECO:0000256" key="6">
    <source>
        <dbReference type="ARBA" id="ARBA00022840"/>
    </source>
</evidence>
<dbReference type="PANTHER" id="PTHR47958">
    <property type="entry name" value="ATP-DEPENDENT RNA HELICASE DBP3"/>
    <property type="match status" value="1"/>
</dbReference>
<evidence type="ECO:0000256" key="10">
    <source>
        <dbReference type="RuleBase" id="RU000492"/>
    </source>
</evidence>
<dbReference type="FunFam" id="3.40.50.300:FF:000008">
    <property type="entry name" value="ATP-dependent RNA helicase RhlB"/>
    <property type="match status" value="1"/>
</dbReference>
<dbReference type="GO" id="GO:0016787">
    <property type="term" value="F:hydrolase activity"/>
    <property type="evidence" value="ECO:0007669"/>
    <property type="project" value="UniProtKB-KW"/>
</dbReference>
<dbReference type="EMBL" id="JAGPXC010000001">
    <property type="protein sequence ID" value="KAH6661066.1"/>
    <property type="molecule type" value="Genomic_DNA"/>
</dbReference>
<dbReference type="Proteomes" id="UP000758603">
    <property type="component" value="Unassembled WGS sequence"/>
</dbReference>
<dbReference type="InterPro" id="IPR011545">
    <property type="entry name" value="DEAD/DEAH_box_helicase_dom"/>
</dbReference>
<protein>
    <recommendedName>
        <fullName evidence="2">RNA helicase</fullName>
        <ecNumber evidence="2">3.6.4.13</ecNumber>
    </recommendedName>
</protein>
<dbReference type="PROSITE" id="PS51195">
    <property type="entry name" value="Q_MOTIF"/>
    <property type="match status" value="1"/>
</dbReference>
<keyword evidence="6 10" id="KW-0067">ATP-binding</keyword>
<evidence type="ECO:0000256" key="7">
    <source>
        <dbReference type="ARBA" id="ARBA00023242"/>
    </source>
</evidence>
<evidence type="ECO:0000256" key="3">
    <source>
        <dbReference type="ARBA" id="ARBA00022741"/>
    </source>
</evidence>
<reference evidence="14" key="1">
    <citation type="journal article" date="2021" name="Nat. Commun.">
        <title>Genetic determinants of endophytism in the Arabidopsis root mycobiome.</title>
        <authorList>
            <person name="Mesny F."/>
            <person name="Miyauchi S."/>
            <person name="Thiergart T."/>
            <person name="Pickel B."/>
            <person name="Atanasova L."/>
            <person name="Karlsson M."/>
            <person name="Huettel B."/>
            <person name="Barry K.W."/>
            <person name="Haridas S."/>
            <person name="Chen C."/>
            <person name="Bauer D."/>
            <person name="Andreopoulos W."/>
            <person name="Pangilinan J."/>
            <person name="LaButti K."/>
            <person name="Riley R."/>
            <person name="Lipzen A."/>
            <person name="Clum A."/>
            <person name="Drula E."/>
            <person name="Henrissat B."/>
            <person name="Kohler A."/>
            <person name="Grigoriev I.V."/>
            <person name="Martin F.M."/>
            <person name="Hacquard S."/>
        </authorList>
    </citation>
    <scope>NUCLEOTIDE SEQUENCE</scope>
    <source>
        <strain evidence="14">MPI-SDFR-AT-0073</strain>
    </source>
</reference>
<keyword evidence="4 10" id="KW-0378">Hydrolase</keyword>
<dbReference type="InterPro" id="IPR014001">
    <property type="entry name" value="Helicase_ATP-bd"/>
</dbReference>
<comment type="catalytic activity">
    <reaction evidence="8">
        <text>ATP + H2O = ADP + phosphate + H(+)</text>
        <dbReference type="Rhea" id="RHEA:13065"/>
        <dbReference type="ChEBI" id="CHEBI:15377"/>
        <dbReference type="ChEBI" id="CHEBI:15378"/>
        <dbReference type="ChEBI" id="CHEBI:30616"/>
        <dbReference type="ChEBI" id="CHEBI:43474"/>
        <dbReference type="ChEBI" id="CHEBI:456216"/>
        <dbReference type="EC" id="3.6.4.13"/>
    </reaction>
</comment>
<evidence type="ECO:0000259" key="11">
    <source>
        <dbReference type="PROSITE" id="PS51192"/>
    </source>
</evidence>
<feature type="domain" description="Helicase ATP-binding" evidence="11">
    <location>
        <begin position="158"/>
        <end position="333"/>
    </location>
</feature>
<evidence type="ECO:0000256" key="2">
    <source>
        <dbReference type="ARBA" id="ARBA00012552"/>
    </source>
</evidence>
<evidence type="ECO:0000256" key="8">
    <source>
        <dbReference type="ARBA" id="ARBA00047984"/>
    </source>
</evidence>
<proteinExistence type="inferred from homology"/>
<dbReference type="InterPro" id="IPR001650">
    <property type="entry name" value="Helicase_C-like"/>
</dbReference>
<evidence type="ECO:0000256" key="9">
    <source>
        <dbReference type="PROSITE-ProRule" id="PRU00552"/>
    </source>
</evidence>
<comment type="subcellular location">
    <subcellularLocation>
        <location evidence="1">Nucleus</location>
    </subcellularLocation>
</comment>
<evidence type="ECO:0000256" key="5">
    <source>
        <dbReference type="ARBA" id="ARBA00022806"/>
    </source>
</evidence>
<dbReference type="SUPFAM" id="SSF52540">
    <property type="entry name" value="P-loop containing nucleoside triphosphate hydrolases"/>
    <property type="match status" value="1"/>
</dbReference>
<comment type="similarity">
    <text evidence="10">Belongs to the DEAD box helicase family.</text>
</comment>
<gene>
    <name evidence="14" type="ORF">BKA67DRAFT_550064</name>
</gene>
<keyword evidence="3 10" id="KW-0547">Nucleotide-binding</keyword>
<dbReference type="GeneID" id="70130519"/>
<evidence type="ECO:0000313" key="15">
    <source>
        <dbReference type="Proteomes" id="UP000758603"/>
    </source>
</evidence>
<evidence type="ECO:0000256" key="1">
    <source>
        <dbReference type="ARBA" id="ARBA00004123"/>
    </source>
</evidence>
<evidence type="ECO:0000259" key="12">
    <source>
        <dbReference type="PROSITE" id="PS51194"/>
    </source>
</evidence>
<dbReference type="InterPro" id="IPR000629">
    <property type="entry name" value="RNA-helicase_DEAD-box_CS"/>
</dbReference>
<dbReference type="GO" id="GO:0003676">
    <property type="term" value="F:nucleic acid binding"/>
    <property type="evidence" value="ECO:0007669"/>
    <property type="project" value="InterPro"/>
</dbReference>
<feature type="domain" description="Helicase C-terminal" evidence="12">
    <location>
        <begin position="361"/>
        <end position="510"/>
    </location>
</feature>
<dbReference type="Pfam" id="PF00270">
    <property type="entry name" value="DEAD"/>
    <property type="match status" value="1"/>
</dbReference>
<dbReference type="Gene3D" id="3.40.50.300">
    <property type="entry name" value="P-loop containing nucleotide triphosphate hydrolases"/>
    <property type="match status" value="2"/>
</dbReference>
<dbReference type="InterPro" id="IPR014014">
    <property type="entry name" value="RNA_helicase_DEAD_Q_motif"/>
</dbReference>
<feature type="domain" description="DEAD-box RNA helicase Q" evidence="13">
    <location>
        <begin position="127"/>
        <end position="155"/>
    </location>
</feature>
<dbReference type="CDD" id="cd18787">
    <property type="entry name" value="SF2_C_DEAD"/>
    <property type="match status" value="1"/>
</dbReference>
<dbReference type="PROSITE" id="PS51192">
    <property type="entry name" value="HELICASE_ATP_BIND_1"/>
    <property type="match status" value="1"/>
</dbReference>